<dbReference type="InterPro" id="IPR001111">
    <property type="entry name" value="TGF-b_propeptide"/>
</dbReference>
<keyword evidence="8" id="KW-1015">Disulfide bond</keyword>
<dbReference type="EMBL" id="JARGDH010000005">
    <property type="protein sequence ID" value="KAL0267428.1"/>
    <property type="molecule type" value="Genomic_DNA"/>
</dbReference>
<evidence type="ECO:0000256" key="1">
    <source>
        <dbReference type="ARBA" id="ARBA00004613"/>
    </source>
</evidence>
<gene>
    <name evidence="14" type="ORF">PYX00_009704</name>
</gene>
<dbReference type="Pfam" id="PF00688">
    <property type="entry name" value="TGFb_propeptide"/>
    <property type="match status" value="1"/>
</dbReference>
<evidence type="ECO:0000256" key="5">
    <source>
        <dbReference type="ARBA" id="ARBA00022729"/>
    </source>
</evidence>
<dbReference type="GO" id="GO:0030154">
    <property type="term" value="P:cell differentiation"/>
    <property type="evidence" value="ECO:0007669"/>
    <property type="project" value="UniProtKB-KW"/>
</dbReference>
<dbReference type="CDD" id="cd13760">
    <property type="entry name" value="TGF_beta_BMP2_like"/>
    <property type="match status" value="1"/>
</dbReference>
<dbReference type="Pfam" id="PF00019">
    <property type="entry name" value="TGF_beta"/>
    <property type="match status" value="1"/>
</dbReference>
<feature type="region of interest" description="Disordered" evidence="11">
    <location>
        <begin position="310"/>
        <end position="330"/>
    </location>
</feature>
<keyword evidence="4" id="KW-0964">Secreted</keyword>
<dbReference type="GO" id="GO:0005615">
    <property type="term" value="C:extracellular space"/>
    <property type="evidence" value="ECO:0007669"/>
    <property type="project" value="TreeGrafter"/>
</dbReference>
<dbReference type="GO" id="GO:0008083">
    <property type="term" value="F:growth factor activity"/>
    <property type="evidence" value="ECO:0007669"/>
    <property type="project" value="UniProtKB-KW"/>
</dbReference>
<keyword evidence="5 12" id="KW-0732">Signal</keyword>
<sequence>MRWPLMVLLVVLLTLLLTPVDASVKSAGKSDKLREKKRDKGKTVQRKVSDKDEKVLKTIETSLMTLFGFSRRPRPNKKDIVIPKAMLELYEQQTGMEVDTTNFMLPGRLTSSANTVRSFTHEESAIDEQFKKSHRFRLFFPLRSSIPKSERLKAAELHLTRVAIPDAGDCSATILVYDIPLPGVRGKREPITRLIDSVSVFVHEDETVKLDVTPAVERWLEDPENNHGLLVVVNTNPRTDDSDRKRRFSDVERFNLSNKEYFKKIVTTKPNDIKRIEKHVRLKRDASVGSKDWKHVEPVLFTFTDDGKSKRRSAEDLGRSKRAIRKHKRKDGREHCRRHELYVDFGDVGWNDWIVAPPGYNAFYCAGDCPFPLSDHLNSTNHAIVQTLVNSAFPNTAPKACCVPTTLIPISMLYVDEDNKVVLKTYDDMMVEGCGCR</sequence>
<dbReference type="InterPro" id="IPR017948">
    <property type="entry name" value="TGFb_CS"/>
</dbReference>
<dbReference type="PANTHER" id="PTHR11848">
    <property type="entry name" value="TGF-BETA FAMILY"/>
    <property type="match status" value="1"/>
</dbReference>
<evidence type="ECO:0000256" key="7">
    <source>
        <dbReference type="ARBA" id="ARBA00023030"/>
    </source>
</evidence>
<dbReference type="GO" id="GO:0051240">
    <property type="term" value="P:positive regulation of multicellular organismal process"/>
    <property type="evidence" value="ECO:0007669"/>
    <property type="project" value="UniProtKB-ARBA"/>
</dbReference>
<feature type="chain" id="PRO_5043732976" description="TGF-beta family profile domain-containing protein" evidence="12">
    <location>
        <begin position="23"/>
        <end position="437"/>
    </location>
</feature>
<keyword evidence="9" id="KW-0325">Glycoprotein</keyword>
<feature type="compositionally biased region" description="Basic residues" evidence="11">
    <location>
        <begin position="320"/>
        <end position="330"/>
    </location>
</feature>
<dbReference type="Gene3D" id="2.60.120.970">
    <property type="match status" value="1"/>
</dbReference>
<feature type="signal peptide" evidence="12">
    <location>
        <begin position="1"/>
        <end position="22"/>
    </location>
</feature>
<dbReference type="InterPro" id="IPR015615">
    <property type="entry name" value="TGF-beta-rel"/>
</dbReference>
<evidence type="ECO:0000256" key="12">
    <source>
        <dbReference type="SAM" id="SignalP"/>
    </source>
</evidence>
<keyword evidence="3" id="KW-0217">Developmental protein</keyword>
<dbReference type="GO" id="GO:0005125">
    <property type="term" value="F:cytokine activity"/>
    <property type="evidence" value="ECO:0007669"/>
    <property type="project" value="TreeGrafter"/>
</dbReference>
<evidence type="ECO:0000256" key="3">
    <source>
        <dbReference type="ARBA" id="ARBA00022473"/>
    </source>
</evidence>
<evidence type="ECO:0000256" key="6">
    <source>
        <dbReference type="ARBA" id="ARBA00022782"/>
    </source>
</evidence>
<evidence type="ECO:0000256" key="2">
    <source>
        <dbReference type="ARBA" id="ARBA00006656"/>
    </source>
</evidence>
<keyword evidence="7 10" id="KW-0339">Growth factor</keyword>
<reference evidence="14" key="1">
    <citation type="journal article" date="2024" name="Gigascience">
        <title>Chromosome-level genome of the poultry shaft louse Menopon gallinae provides insight into the host-switching and adaptive evolution of parasitic lice.</title>
        <authorList>
            <person name="Xu Y."/>
            <person name="Ma L."/>
            <person name="Liu S."/>
            <person name="Liang Y."/>
            <person name="Liu Q."/>
            <person name="He Z."/>
            <person name="Tian L."/>
            <person name="Duan Y."/>
            <person name="Cai W."/>
            <person name="Li H."/>
            <person name="Song F."/>
        </authorList>
    </citation>
    <scope>NUCLEOTIDE SEQUENCE</scope>
    <source>
        <strain evidence="14">Cailab_2023a</strain>
    </source>
</reference>
<proteinExistence type="inferred from homology"/>
<dbReference type="FunFam" id="2.10.90.10:FF:000103">
    <property type="entry name" value="Bone morphogenetic protein 16"/>
    <property type="match status" value="1"/>
</dbReference>
<dbReference type="Gene3D" id="2.10.90.10">
    <property type="entry name" value="Cystine-knot cytokines"/>
    <property type="match status" value="1"/>
</dbReference>
<dbReference type="AlphaFoldDB" id="A0AAW2HC36"/>
<dbReference type="PROSITE" id="PS51362">
    <property type="entry name" value="TGF_BETA_2"/>
    <property type="match status" value="1"/>
</dbReference>
<evidence type="ECO:0000256" key="11">
    <source>
        <dbReference type="SAM" id="MobiDB-lite"/>
    </source>
</evidence>
<dbReference type="SMART" id="SM00204">
    <property type="entry name" value="TGFB"/>
    <property type="match status" value="1"/>
</dbReference>
<dbReference type="InterPro" id="IPR001839">
    <property type="entry name" value="TGF-b_C"/>
</dbReference>
<feature type="compositionally biased region" description="Basic and acidic residues" evidence="11">
    <location>
        <begin position="28"/>
        <end position="46"/>
    </location>
</feature>
<name>A0AAW2HC36_9NEOP</name>
<evidence type="ECO:0000256" key="9">
    <source>
        <dbReference type="ARBA" id="ARBA00023180"/>
    </source>
</evidence>
<organism evidence="14">
    <name type="scientific">Menopon gallinae</name>
    <name type="common">poultry shaft louse</name>
    <dbReference type="NCBI Taxonomy" id="328185"/>
    <lineage>
        <taxon>Eukaryota</taxon>
        <taxon>Metazoa</taxon>
        <taxon>Ecdysozoa</taxon>
        <taxon>Arthropoda</taxon>
        <taxon>Hexapoda</taxon>
        <taxon>Insecta</taxon>
        <taxon>Pterygota</taxon>
        <taxon>Neoptera</taxon>
        <taxon>Paraneoptera</taxon>
        <taxon>Psocodea</taxon>
        <taxon>Troctomorpha</taxon>
        <taxon>Phthiraptera</taxon>
        <taxon>Amblycera</taxon>
        <taxon>Menoponidae</taxon>
        <taxon>Menopon</taxon>
    </lineage>
</organism>
<dbReference type="SUPFAM" id="SSF57501">
    <property type="entry name" value="Cystine-knot cytokines"/>
    <property type="match status" value="1"/>
</dbReference>
<dbReference type="PANTHER" id="PTHR11848:SF263">
    <property type="entry name" value="PROTEIN DECAPENTAPLEGIC"/>
    <property type="match status" value="1"/>
</dbReference>
<dbReference type="GO" id="GO:0051094">
    <property type="term" value="P:positive regulation of developmental process"/>
    <property type="evidence" value="ECO:0007669"/>
    <property type="project" value="UniProtKB-ARBA"/>
</dbReference>
<keyword evidence="6" id="KW-0221">Differentiation</keyword>
<feature type="compositionally biased region" description="Basic and acidic residues" evidence="11">
    <location>
        <begin position="310"/>
        <end position="319"/>
    </location>
</feature>
<dbReference type="InterPro" id="IPR029034">
    <property type="entry name" value="Cystine-knot_cytokine"/>
</dbReference>
<feature type="region of interest" description="Disordered" evidence="11">
    <location>
        <begin position="27"/>
        <end position="46"/>
    </location>
</feature>
<feature type="domain" description="TGF-beta family profile" evidence="13">
    <location>
        <begin position="319"/>
        <end position="437"/>
    </location>
</feature>
<accession>A0AAW2HC36</accession>
<protein>
    <recommendedName>
        <fullName evidence="13">TGF-beta family profile domain-containing protein</fullName>
    </recommendedName>
</protein>
<evidence type="ECO:0000256" key="4">
    <source>
        <dbReference type="ARBA" id="ARBA00022525"/>
    </source>
</evidence>
<evidence type="ECO:0000256" key="10">
    <source>
        <dbReference type="RuleBase" id="RU000354"/>
    </source>
</evidence>
<dbReference type="PROSITE" id="PS00250">
    <property type="entry name" value="TGF_BETA_1"/>
    <property type="match status" value="1"/>
</dbReference>
<evidence type="ECO:0000259" key="13">
    <source>
        <dbReference type="PROSITE" id="PS51362"/>
    </source>
</evidence>
<comment type="caution">
    <text evidence="14">The sequence shown here is derived from an EMBL/GenBank/DDBJ whole genome shotgun (WGS) entry which is preliminary data.</text>
</comment>
<evidence type="ECO:0000313" key="14">
    <source>
        <dbReference type="EMBL" id="KAL0267428.1"/>
    </source>
</evidence>
<evidence type="ECO:0000256" key="8">
    <source>
        <dbReference type="ARBA" id="ARBA00023157"/>
    </source>
</evidence>
<comment type="subcellular location">
    <subcellularLocation>
        <location evidence="1">Secreted</location>
    </subcellularLocation>
</comment>
<comment type="similarity">
    <text evidence="2 10">Belongs to the TGF-beta family.</text>
</comment>